<dbReference type="Pfam" id="PF00685">
    <property type="entry name" value="Sulfotransfer_1"/>
    <property type="match status" value="1"/>
</dbReference>
<dbReference type="STRING" id="118168.MC7420_6544"/>
<dbReference type="HOGENOM" id="CLU_027239_4_0_3"/>
<feature type="domain" description="Sulfotransferase" evidence="3">
    <location>
        <begin position="49"/>
        <end position="280"/>
    </location>
</feature>
<keyword evidence="5" id="KW-1185">Reference proteome</keyword>
<evidence type="ECO:0000256" key="1">
    <source>
        <dbReference type="ARBA" id="ARBA00005771"/>
    </source>
</evidence>
<evidence type="ECO:0000259" key="3">
    <source>
        <dbReference type="Pfam" id="PF00685"/>
    </source>
</evidence>
<dbReference type="InterPro" id="IPR027417">
    <property type="entry name" value="P-loop_NTPase"/>
</dbReference>
<dbReference type="Gene3D" id="3.40.50.300">
    <property type="entry name" value="P-loop containing nucleotide triphosphate hydrolases"/>
    <property type="match status" value="1"/>
</dbReference>
<dbReference type="RefSeq" id="WP_006101027.1">
    <property type="nucleotide sequence ID" value="NZ_DS989848.1"/>
</dbReference>
<comment type="similarity">
    <text evidence="1">Belongs to the sulfotransferase 1 family.</text>
</comment>
<dbReference type="EMBL" id="DS989848">
    <property type="protein sequence ID" value="EDX75889.1"/>
    <property type="molecule type" value="Genomic_DNA"/>
</dbReference>
<proteinExistence type="inferred from homology"/>
<name>B4VQC4_9CYAN</name>
<dbReference type="AlphaFoldDB" id="B4VQC4"/>
<dbReference type="PANTHER" id="PTHR11783">
    <property type="entry name" value="SULFOTRANSFERASE SULT"/>
    <property type="match status" value="1"/>
</dbReference>
<dbReference type="OrthoDB" id="8446141at2"/>
<evidence type="ECO:0000256" key="2">
    <source>
        <dbReference type="ARBA" id="ARBA00022679"/>
    </source>
</evidence>
<dbReference type="InterPro" id="IPR000863">
    <property type="entry name" value="Sulfotransferase_dom"/>
</dbReference>
<gene>
    <name evidence="4" type="ORF">MC7420_6544</name>
</gene>
<dbReference type="Proteomes" id="UP000003835">
    <property type="component" value="Unassembled WGS sequence"/>
</dbReference>
<organism evidence="4 5">
    <name type="scientific">Coleofasciculus chthonoplastes PCC 7420</name>
    <dbReference type="NCBI Taxonomy" id="118168"/>
    <lineage>
        <taxon>Bacteria</taxon>
        <taxon>Bacillati</taxon>
        <taxon>Cyanobacteriota</taxon>
        <taxon>Cyanophyceae</taxon>
        <taxon>Coleofasciculales</taxon>
        <taxon>Coleofasciculaceae</taxon>
        <taxon>Coleofasciculus</taxon>
    </lineage>
</organism>
<dbReference type="GO" id="GO:0008146">
    <property type="term" value="F:sulfotransferase activity"/>
    <property type="evidence" value="ECO:0007669"/>
    <property type="project" value="InterPro"/>
</dbReference>
<evidence type="ECO:0000313" key="5">
    <source>
        <dbReference type="Proteomes" id="UP000003835"/>
    </source>
</evidence>
<sequence>MQKFRSINLKSPYLSEMLAVKTWVRNRAKNIANHLGITQFLGWQVDGIKVYIISYPKSGRTWLRTLLGKALCEYYGIDEKFVLQTQFLTRNTKLLPTQFSHDMKGSELWNELETDKSRYRHKKVVFMTRQPHDVMVSFYFHVKNRNKKFNGSISEFIRSDRWGIKKLLNFNKIWYSNQGIFEDFLLIKYEDMHEDTNACLFSLLNFIGVRDVPKSVIKNAVKFCNIENMRKIEIANKLNDHRLSSNNINDKEALKVRKGKIGGYMDYLSEEDIDYIDQVIWELGNPWY</sequence>
<keyword evidence="2 4" id="KW-0808">Transferase</keyword>
<evidence type="ECO:0000313" key="4">
    <source>
        <dbReference type="EMBL" id="EDX75889.1"/>
    </source>
</evidence>
<reference evidence="4 5" key="1">
    <citation type="submission" date="2008-07" db="EMBL/GenBank/DDBJ databases">
        <authorList>
            <person name="Tandeau de Marsac N."/>
            <person name="Ferriera S."/>
            <person name="Johnson J."/>
            <person name="Kravitz S."/>
            <person name="Beeson K."/>
            <person name="Sutton G."/>
            <person name="Rogers Y.-H."/>
            <person name="Friedman R."/>
            <person name="Frazier M."/>
            <person name="Venter J.C."/>
        </authorList>
    </citation>
    <scope>NUCLEOTIDE SEQUENCE [LARGE SCALE GENOMIC DNA]</scope>
    <source>
        <strain evidence="4 5">PCC 7420</strain>
    </source>
</reference>
<protein>
    <submittedName>
        <fullName evidence="4">Sulfotransferase domain superfamily</fullName>
    </submittedName>
</protein>
<dbReference type="eggNOG" id="ENOG502ZUYV">
    <property type="taxonomic scope" value="Bacteria"/>
</dbReference>
<dbReference type="SUPFAM" id="SSF52540">
    <property type="entry name" value="P-loop containing nucleoside triphosphate hydrolases"/>
    <property type="match status" value="1"/>
</dbReference>
<accession>B4VQC4</accession>